<protein>
    <submittedName>
        <fullName evidence="2">Uncharacterized protein</fullName>
    </submittedName>
</protein>
<name>A0A9N8HG54_9STRA</name>
<evidence type="ECO:0000313" key="2">
    <source>
        <dbReference type="EMBL" id="CAB9513788.1"/>
    </source>
</evidence>
<organism evidence="2 3">
    <name type="scientific">Seminavis robusta</name>
    <dbReference type="NCBI Taxonomy" id="568900"/>
    <lineage>
        <taxon>Eukaryota</taxon>
        <taxon>Sar</taxon>
        <taxon>Stramenopiles</taxon>
        <taxon>Ochrophyta</taxon>
        <taxon>Bacillariophyta</taxon>
        <taxon>Bacillariophyceae</taxon>
        <taxon>Bacillariophycidae</taxon>
        <taxon>Naviculales</taxon>
        <taxon>Naviculaceae</taxon>
        <taxon>Seminavis</taxon>
    </lineage>
</organism>
<dbReference type="Proteomes" id="UP001153069">
    <property type="component" value="Unassembled WGS sequence"/>
</dbReference>
<sequence>MNDEDDGNNGSSRSSNNYLTSIWNNHYVKAVYFLRVFVGVNTAVTSLIETVDLEEKVVCDCIDGDKPDSNCKDTDTIQDDWLVYFHGDTWPEELCCAQLGEGKKAWMDIISTVGLDLEEEDDDDSEAGPDGKKAMDEEQNLSSPQVDKPSSKIDQQMNQDPTEDPTEDRTEPLSPSSSLNHPGGEVMHC</sequence>
<feature type="compositionally biased region" description="Acidic residues" evidence="1">
    <location>
        <begin position="116"/>
        <end position="127"/>
    </location>
</feature>
<comment type="caution">
    <text evidence="2">The sequence shown here is derived from an EMBL/GenBank/DDBJ whole genome shotgun (WGS) entry which is preliminary data.</text>
</comment>
<evidence type="ECO:0000256" key="1">
    <source>
        <dbReference type="SAM" id="MobiDB-lite"/>
    </source>
</evidence>
<accession>A0A9N8HG54</accession>
<feature type="region of interest" description="Disordered" evidence="1">
    <location>
        <begin position="115"/>
        <end position="189"/>
    </location>
</feature>
<keyword evidence="3" id="KW-1185">Reference proteome</keyword>
<reference evidence="2" key="1">
    <citation type="submission" date="2020-06" db="EMBL/GenBank/DDBJ databases">
        <authorList>
            <consortium name="Plant Systems Biology data submission"/>
        </authorList>
    </citation>
    <scope>NUCLEOTIDE SEQUENCE</scope>
    <source>
        <strain evidence="2">D6</strain>
    </source>
</reference>
<dbReference type="EMBL" id="CAICTM010000611">
    <property type="protein sequence ID" value="CAB9513788.1"/>
    <property type="molecule type" value="Genomic_DNA"/>
</dbReference>
<evidence type="ECO:0000313" key="3">
    <source>
        <dbReference type="Proteomes" id="UP001153069"/>
    </source>
</evidence>
<dbReference type="AlphaFoldDB" id="A0A9N8HG54"/>
<proteinExistence type="predicted"/>
<gene>
    <name evidence="2" type="ORF">SEMRO_612_G175530.1</name>
</gene>